<name>A0A9N9Z9S8_9HYPO</name>
<accession>A0A9N9Z9S8</accession>
<organism evidence="2 3">
    <name type="scientific">Clonostachys solani</name>
    <dbReference type="NCBI Taxonomy" id="160281"/>
    <lineage>
        <taxon>Eukaryota</taxon>
        <taxon>Fungi</taxon>
        <taxon>Dikarya</taxon>
        <taxon>Ascomycota</taxon>
        <taxon>Pezizomycotina</taxon>
        <taxon>Sordariomycetes</taxon>
        <taxon>Hypocreomycetidae</taxon>
        <taxon>Hypocreales</taxon>
        <taxon>Bionectriaceae</taxon>
        <taxon>Clonostachys</taxon>
    </lineage>
</organism>
<evidence type="ECO:0008006" key="4">
    <source>
        <dbReference type="Google" id="ProtNLM"/>
    </source>
</evidence>
<comment type="caution">
    <text evidence="2">The sequence shown here is derived from an EMBL/GenBank/DDBJ whole genome shotgun (WGS) entry which is preliminary data.</text>
</comment>
<keyword evidence="1" id="KW-0812">Transmembrane</keyword>
<dbReference type="OrthoDB" id="5137731at2759"/>
<protein>
    <recommendedName>
        <fullName evidence="4">Fucose-specific lectin</fullName>
    </recommendedName>
</protein>
<reference evidence="3" key="1">
    <citation type="submission" date="2019-06" db="EMBL/GenBank/DDBJ databases">
        <authorList>
            <person name="Broberg M."/>
        </authorList>
    </citation>
    <scope>NUCLEOTIDE SEQUENCE [LARGE SCALE GENOMIC DNA]</scope>
</reference>
<evidence type="ECO:0000256" key="1">
    <source>
        <dbReference type="SAM" id="Phobius"/>
    </source>
</evidence>
<dbReference type="AlphaFoldDB" id="A0A9N9Z9S8"/>
<dbReference type="Proteomes" id="UP000775872">
    <property type="component" value="Unassembled WGS sequence"/>
</dbReference>
<evidence type="ECO:0000313" key="3">
    <source>
        <dbReference type="Proteomes" id="UP000775872"/>
    </source>
</evidence>
<keyword evidence="1" id="KW-0472">Membrane</keyword>
<reference evidence="2 3" key="2">
    <citation type="submission" date="2021-10" db="EMBL/GenBank/DDBJ databases">
        <authorList>
            <person name="Piombo E."/>
        </authorList>
    </citation>
    <scope>NUCLEOTIDE SEQUENCE [LARGE SCALE GENOMIC DNA]</scope>
</reference>
<proteinExistence type="predicted"/>
<feature type="transmembrane region" description="Helical" evidence="1">
    <location>
        <begin position="346"/>
        <end position="368"/>
    </location>
</feature>
<dbReference type="Gene3D" id="2.120.10.70">
    <property type="entry name" value="Fucose-specific lectin"/>
    <property type="match status" value="2"/>
</dbReference>
<dbReference type="SUPFAM" id="SSF89372">
    <property type="entry name" value="Fucose-specific lectin"/>
    <property type="match status" value="2"/>
</dbReference>
<sequence>MNNYRMAPFVLFNFFYILFFHLFIYAVAADPSVSIAAAYDAEINDGWARYLYWLRPDGKIVMQGRDTAPMEREEIQQTVKPQDNSPLAALYRRKDTGARELFVSYIDKEGNVIDVACRHEGNKYVDWSTHQLKYKASSGLALAEADHKLRRFYIDNEDYVTQAMDDNIIRLGPKAARGSQVSATVPIGSTDIHVFFVSEDKKSLASLTFNGKNNKWSIGHLPAIKDFTKDPKSGFSAAAWSNPSIIRVFYINEDRLTSEWTLDGGSWTNTTDTLSTGLGAEPYGPVAASRSVNGSGRYLEYFYTADGGQINYLAKNSEYSAPFKIEVSNFDFPKAQPLSREEKINLGIGIGVGLGVGIPTFIVAVIGLKCWKRRRGKDLETTSSSDQD</sequence>
<evidence type="ECO:0000313" key="2">
    <source>
        <dbReference type="EMBL" id="CAH0051404.1"/>
    </source>
</evidence>
<gene>
    <name evidence="2" type="ORF">CSOL1703_00014727</name>
</gene>
<feature type="transmembrane region" description="Helical" evidence="1">
    <location>
        <begin position="7"/>
        <end position="28"/>
    </location>
</feature>
<keyword evidence="3" id="KW-1185">Reference proteome</keyword>
<keyword evidence="1" id="KW-1133">Transmembrane helix</keyword>
<dbReference type="EMBL" id="CABFOC020000040">
    <property type="protein sequence ID" value="CAH0051404.1"/>
    <property type="molecule type" value="Genomic_DNA"/>
</dbReference>